<accession>A0A645BQ71</accession>
<dbReference type="AlphaFoldDB" id="A0A645BQ71"/>
<protein>
    <submittedName>
        <fullName evidence="2">Uncharacterized protein</fullName>
    </submittedName>
</protein>
<evidence type="ECO:0000256" key="1">
    <source>
        <dbReference type="SAM" id="Phobius"/>
    </source>
</evidence>
<organism evidence="2">
    <name type="scientific">bioreactor metagenome</name>
    <dbReference type="NCBI Taxonomy" id="1076179"/>
    <lineage>
        <taxon>unclassified sequences</taxon>
        <taxon>metagenomes</taxon>
        <taxon>ecological metagenomes</taxon>
    </lineage>
</organism>
<keyword evidence="1" id="KW-1133">Transmembrane helix</keyword>
<feature type="transmembrane region" description="Helical" evidence="1">
    <location>
        <begin position="70"/>
        <end position="89"/>
    </location>
</feature>
<feature type="transmembrane region" description="Helical" evidence="1">
    <location>
        <begin position="6"/>
        <end position="31"/>
    </location>
</feature>
<name>A0A645BQ71_9ZZZZ</name>
<feature type="transmembrane region" description="Helical" evidence="1">
    <location>
        <begin position="43"/>
        <end position="64"/>
    </location>
</feature>
<evidence type="ECO:0000313" key="2">
    <source>
        <dbReference type="EMBL" id="MPM67546.1"/>
    </source>
</evidence>
<dbReference type="EMBL" id="VSSQ01021752">
    <property type="protein sequence ID" value="MPM67546.1"/>
    <property type="molecule type" value="Genomic_DNA"/>
</dbReference>
<gene>
    <name evidence="2" type="ORF">SDC9_114469</name>
</gene>
<proteinExistence type="predicted"/>
<keyword evidence="1" id="KW-0812">Transmembrane</keyword>
<keyword evidence="1" id="KW-0472">Membrane</keyword>
<reference evidence="2" key="1">
    <citation type="submission" date="2019-08" db="EMBL/GenBank/DDBJ databases">
        <authorList>
            <person name="Kucharzyk K."/>
            <person name="Murdoch R.W."/>
            <person name="Higgins S."/>
            <person name="Loffler F."/>
        </authorList>
    </citation>
    <scope>NUCLEOTIDE SEQUENCE</scope>
</reference>
<comment type="caution">
    <text evidence="2">The sequence shown here is derived from an EMBL/GenBank/DDBJ whole genome shotgun (WGS) entry which is preliminary data.</text>
</comment>
<sequence length="140" mass="15777">MMQLYFLSIAYLLMGSAFLLSDTYGLSFPLLLSLRYAFRTKRIFRRILIALGLLLTIALALFPMDPGPKFLGDFIPLINILSLTVWYAFQALRGVGVMQEDEQTMLGATGLYVERNKRNVGYLTLAIAIIHFIAPQLVLV</sequence>
<feature type="transmembrane region" description="Helical" evidence="1">
    <location>
        <begin position="120"/>
        <end position="139"/>
    </location>
</feature>